<dbReference type="GeneID" id="301328493"/>
<evidence type="ECO:0000256" key="2">
    <source>
        <dbReference type="RuleBase" id="RU003616"/>
    </source>
</evidence>
<organism evidence="3 4">
    <name type="scientific">Guptibacillus hwajinpoensis</name>
    <dbReference type="NCBI Taxonomy" id="208199"/>
    <lineage>
        <taxon>Bacteria</taxon>
        <taxon>Bacillati</taxon>
        <taxon>Bacillota</taxon>
        <taxon>Bacilli</taxon>
        <taxon>Bacillales</taxon>
        <taxon>Guptibacillaceae</taxon>
        <taxon>Guptibacillus</taxon>
    </lineage>
</organism>
<evidence type="ECO:0000256" key="1">
    <source>
        <dbReference type="PROSITE-ProRule" id="PRU00285"/>
    </source>
</evidence>
<dbReference type="SUPFAM" id="SSF49764">
    <property type="entry name" value="HSP20-like chaperones"/>
    <property type="match status" value="1"/>
</dbReference>
<dbReference type="InterPro" id="IPR002068">
    <property type="entry name" value="A-crystallin/Hsp20_dom"/>
</dbReference>
<dbReference type="OrthoDB" id="1806521at2"/>
<evidence type="ECO:0000313" key="3">
    <source>
        <dbReference type="EMBL" id="KMM35768.1"/>
    </source>
</evidence>
<proteinExistence type="inferred from homology"/>
<dbReference type="InterPro" id="IPR008978">
    <property type="entry name" value="HSP20-like_chaperone"/>
</dbReference>
<accession>A0A0J6CRI7</accession>
<dbReference type="Pfam" id="PF00011">
    <property type="entry name" value="HSP20"/>
    <property type="match status" value="1"/>
</dbReference>
<dbReference type="PROSITE" id="PS01031">
    <property type="entry name" value="SHSP"/>
    <property type="match status" value="1"/>
</dbReference>
<dbReference type="RefSeq" id="WP_048313443.1">
    <property type="nucleotide sequence ID" value="NZ_CP119526.1"/>
</dbReference>
<comment type="similarity">
    <text evidence="1 2">Belongs to the small heat shock protein (HSP20) family.</text>
</comment>
<sequence>MGDYWSQMYDWKNKMNKFMGDDFWTDFQDMFVSNGPLVNLYEAGNELICTVYLPGVKKVEDVDVYVHYRTLKVKGQTNMSLKGYRNVQEEYKHGPFERIVELPFPVREKPIDASYKRGILLIHLHRLIESKEERNRLKITDNESGE</sequence>
<gene>
    <name evidence="3" type="ORF">AB986_20135</name>
</gene>
<dbReference type="CDD" id="cd06464">
    <property type="entry name" value="ACD_sHsps-like"/>
    <property type="match status" value="1"/>
</dbReference>
<reference evidence="3" key="1">
    <citation type="submission" date="2015-06" db="EMBL/GenBank/DDBJ databases">
        <authorList>
            <person name="Liu B."/>
            <person name="Wang J."/>
            <person name="Zhu Y."/>
            <person name="Liu G."/>
            <person name="Chen Q."/>
            <person name="Zheng C."/>
            <person name="Che J."/>
            <person name="Ge C."/>
            <person name="Shi H."/>
            <person name="Pan Z."/>
            <person name="Liu X."/>
        </authorList>
    </citation>
    <scope>NUCLEOTIDE SEQUENCE [LARGE SCALE GENOMIC DNA]</scope>
    <source>
        <strain evidence="3">DSM 16346</strain>
    </source>
</reference>
<evidence type="ECO:0000313" key="4">
    <source>
        <dbReference type="Proteomes" id="UP000035996"/>
    </source>
</evidence>
<dbReference type="STRING" id="157733.AB986_20135"/>
<dbReference type="Gene3D" id="2.60.40.790">
    <property type="match status" value="1"/>
</dbReference>
<dbReference type="Proteomes" id="UP000035996">
    <property type="component" value="Unassembled WGS sequence"/>
</dbReference>
<comment type="caution">
    <text evidence="3">The sequence shown here is derived from an EMBL/GenBank/DDBJ whole genome shotgun (WGS) entry which is preliminary data.</text>
</comment>
<dbReference type="AlphaFoldDB" id="A0A0J6CRI7"/>
<name>A0A0J6CRI7_9BACL</name>
<keyword evidence="4" id="KW-1185">Reference proteome</keyword>
<protein>
    <submittedName>
        <fullName evidence="3">Uncharacterized protein</fullName>
    </submittedName>
</protein>
<dbReference type="EMBL" id="LELK01000015">
    <property type="protein sequence ID" value="KMM35768.1"/>
    <property type="molecule type" value="Genomic_DNA"/>
</dbReference>